<organism evidence="3 4">
    <name type="scientific">Coprinopsis cinerea (strain Okayama-7 / 130 / ATCC MYA-4618 / FGSC 9003)</name>
    <name type="common">Inky cap fungus</name>
    <name type="synonym">Hormographiella aspergillata</name>
    <dbReference type="NCBI Taxonomy" id="240176"/>
    <lineage>
        <taxon>Eukaryota</taxon>
        <taxon>Fungi</taxon>
        <taxon>Dikarya</taxon>
        <taxon>Basidiomycota</taxon>
        <taxon>Agaricomycotina</taxon>
        <taxon>Agaricomycetes</taxon>
        <taxon>Agaricomycetidae</taxon>
        <taxon>Agaricales</taxon>
        <taxon>Agaricineae</taxon>
        <taxon>Psathyrellaceae</taxon>
        <taxon>Coprinopsis</taxon>
    </lineage>
</organism>
<keyword evidence="2" id="KW-1133">Transmembrane helix</keyword>
<feature type="compositionally biased region" description="Basic residues" evidence="1">
    <location>
        <begin position="93"/>
        <end position="107"/>
    </location>
</feature>
<dbReference type="Proteomes" id="UP000001861">
    <property type="component" value="Unassembled WGS sequence"/>
</dbReference>
<feature type="compositionally biased region" description="Low complexity" evidence="1">
    <location>
        <begin position="116"/>
        <end position="138"/>
    </location>
</feature>
<feature type="compositionally biased region" description="Low complexity" evidence="1">
    <location>
        <begin position="230"/>
        <end position="242"/>
    </location>
</feature>
<feature type="compositionally biased region" description="Basic and acidic residues" evidence="1">
    <location>
        <begin position="254"/>
        <end position="264"/>
    </location>
</feature>
<feature type="compositionally biased region" description="Polar residues" evidence="1">
    <location>
        <begin position="158"/>
        <end position="169"/>
    </location>
</feature>
<dbReference type="InParanoid" id="A8N2X5"/>
<feature type="compositionally biased region" description="Polar residues" evidence="1">
    <location>
        <begin position="292"/>
        <end position="302"/>
    </location>
</feature>
<evidence type="ECO:0000313" key="3">
    <source>
        <dbReference type="EMBL" id="EAU92599.2"/>
    </source>
</evidence>
<feature type="compositionally biased region" description="Low complexity" evidence="1">
    <location>
        <begin position="170"/>
        <end position="188"/>
    </location>
</feature>
<dbReference type="KEGG" id="cci:CC1G_06610"/>
<evidence type="ECO:0000313" key="4">
    <source>
        <dbReference type="Proteomes" id="UP000001861"/>
    </source>
</evidence>
<feature type="compositionally biased region" description="Low complexity" evidence="1">
    <location>
        <begin position="476"/>
        <end position="486"/>
    </location>
</feature>
<sequence>MESTPSRGVAVNIATFLLSSVGLALSIFTALVDAFLGHNAVAHLLYFFTGRPPVDHHDLATLQDHASLHKRAHNDQLMLPRRSLSPSPEGKIQRRHHRHHSHHRRHQNPTGILLNSSESDVSYGSSSMYNTTRSSSTTATFPRASSHIRPRSPIPTITVHTPEQHGSQFSPTPTSPRKPSSSRASISKGKNPDPSSPTPHVQIRQTIYLHQGDPSPRSIPEPSRTRAHMSSGSSESDTSSSSLRERTPSITFAHPDRPAKEQKSRSSNRLALPPLGTSPAQFRQGHRRGLSRCSSSPQLSTPPATPVDIYEQKAASTTSLLTPSSAETIHIQRQRRKSTGEADIPSPTKLSMTVPCLPPMPKQKDESKTKTLGKLLRRVPSAPGPLLPNPDSTSQSAIFRFSTNQVVLVELEQTTKKAFMFSFNTSTKPREVKPKRSMTSLTPPKKLRRQPYEAPFFCPTPDSAIKSQAGESNKTRSAPASRASSPELRQDASSQSLTRVTVQITP</sequence>
<feature type="transmembrane region" description="Helical" evidence="2">
    <location>
        <begin position="9"/>
        <end position="32"/>
    </location>
</feature>
<keyword evidence="2" id="KW-0472">Membrane</keyword>
<feature type="compositionally biased region" description="Low complexity" evidence="1">
    <location>
        <begin position="314"/>
        <end position="328"/>
    </location>
</feature>
<reference evidence="3 4" key="1">
    <citation type="journal article" date="2010" name="Proc. Natl. Acad. Sci. U.S.A.">
        <title>Insights into evolution of multicellular fungi from the assembled chromosomes of the mushroom Coprinopsis cinerea (Coprinus cinereus).</title>
        <authorList>
            <person name="Stajich J.E."/>
            <person name="Wilke S.K."/>
            <person name="Ahren D."/>
            <person name="Au C.H."/>
            <person name="Birren B.W."/>
            <person name="Borodovsky M."/>
            <person name="Burns C."/>
            <person name="Canback B."/>
            <person name="Casselton L.A."/>
            <person name="Cheng C.K."/>
            <person name="Deng J."/>
            <person name="Dietrich F.S."/>
            <person name="Fargo D.C."/>
            <person name="Farman M.L."/>
            <person name="Gathman A.C."/>
            <person name="Goldberg J."/>
            <person name="Guigo R."/>
            <person name="Hoegger P.J."/>
            <person name="Hooker J.B."/>
            <person name="Huggins A."/>
            <person name="James T.Y."/>
            <person name="Kamada T."/>
            <person name="Kilaru S."/>
            <person name="Kodira C."/>
            <person name="Kues U."/>
            <person name="Kupfer D."/>
            <person name="Kwan H.S."/>
            <person name="Lomsadze A."/>
            <person name="Li W."/>
            <person name="Lilly W.W."/>
            <person name="Ma L.J."/>
            <person name="Mackey A.J."/>
            <person name="Manning G."/>
            <person name="Martin F."/>
            <person name="Muraguchi H."/>
            <person name="Natvig D.O."/>
            <person name="Palmerini H."/>
            <person name="Ramesh M.A."/>
            <person name="Rehmeyer C.J."/>
            <person name="Roe B.A."/>
            <person name="Shenoy N."/>
            <person name="Stanke M."/>
            <person name="Ter-Hovhannisyan V."/>
            <person name="Tunlid A."/>
            <person name="Velagapudi R."/>
            <person name="Vision T.J."/>
            <person name="Zeng Q."/>
            <person name="Zolan M.E."/>
            <person name="Pukkila P.J."/>
        </authorList>
    </citation>
    <scope>NUCLEOTIDE SEQUENCE [LARGE SCALE GENOMIC DNA]</scope>
    <source>
        <strain evidence="4">Okayama-7 / 130 / ATCC MYA-4618 / FGSC 9003</strain>
    </source>
</reference>
<name>A8N2X5_COPC7</name>
<dbReference type="GeneID" id="6005701"/>
<dbReference type="RefSeq" id="XP_001829273.2">
    <property type="nucleotide sequence ID" value="XM_001829221.2"/>
</dbReference>
<evidence type="ECO:0000256" key="2">
    <source>
        <dbReference type="SAM" id="Phobius"/>
    </source>
</evidence>
<keyword evidence="2" id="KW-0812">Transmembrane</keyword>
<gene>
    <name evidence="3" type="ORF">CC1G_06610</name>
</gene>
<dbReference type="EMBL" id="AACS02000001">
    <property type="protein sequence ID" value="EAU92599.2"/>
    <property type="molecule type" value="Genomic_DNA"/>
</dbReference>
<dbReference type="OrthoDB" id="3052315at2759"/>
<feature type="compositionally biased region" description="Polar residues" evidence="1">
    <location>
        <begin position="491"/>
        <end position="506"/>
    </location>
</feature>
<comment type="caution">
    <text evidence="3">The sequence shown here is derived from an EMBL/GenBank/DDBJ whole genome shotgun (WGS) entry which is preliminary data.</text>
</comment>
<evidence type="ECO:0000256" key="1">
    <source>
        <dbReference type="SAM" id="MobiDB-lite"/>
    </source>
</evidence>
<keyword evidence="4" id="KW-1185">Reference proteome</keyword>
<accession>A8N2X5</accession>
<protein>
    <submittedName>
        <fullName evidence="3">Uncharacterized protein</fullName>
    </submittedName>
</protein>
<proteinExistence type="predicted"/>
<dbReference type="AlphaFoldDB" id="A8N2X5"/>
<feature type="region of interest" description="Disordered" evidence="1">
    <location>
        <begin position="73"/>
        <end position="368"/>
    </location>
</feature>
<dbReference type="OMA" id="RTHGSHY"/>
<feature type="region of interest" description="Disordered" evidence="1">
    <location>
        <begin position="427"/>
        <end position="506"/>
    </location>
</feature>
<dbReference type="VEuPathDB" id="FungiDB:CC1G_06610"/>
<dbReference type="HOGENOM" id="CLU_538622_0_0_1"/>